<dbReference type="Proteomes" id="UP000323646">
    <property type="component" value="Unassembled WGS sequence"/>
</dbReference>
<dbReference type="RefSeq" id="WP_149172273.1">
    <property type="nucleotide sequence ID" value="NZ_VTOY01000017.1"/>
</dbReference>
<evidence type="ECO:0000313" key="1">
    <source>
        <dbReference type="EMBL" id="TYZ20050.1"/>
    </source>
</evidence>
<protein>
    <submittedName>
        <fullName evidence="1">Uncharacterized protein</fullName>
    </submittedName>
</protein>
<proteinExistence type="predicted"/>
<accession>A0A5D6VX58</accession>
<comment type="caution">
    <text evidence="1">The sequence shown here is derived from an EMBL/GenBank/DDBJ whole genome shotgun (WGS) entry which is preliminary data.</text>
</comment>
<dbReference type="AlphaFoldDB" id="A0A5D6VX58"/>
<reference evidence="1 2" key="1">
    <citation type="submission" date="2019-08" db="EMBL/GenBank/DDBJ databases">
        <title>Selenomonas sp. mPRGC5 and Selenomonas sp. mPRGC8 isolated from ruminal fluid of dairy goat (Capra hircus).</title>
        <authorList>
            <person name="Poothong S."/>
            <person name="Nuengjamnong C."/>
            <person name="Tanasupawat S."/>
        </authorList>
    </citation>
    <scope>NUCLEOTIDE SEQUENCE [LARGE SCALE GENOMIC DNA]</scope>
    <source>
        <strain evidence="2">mPRGC5</strain>
    </source>
</reference>
<name>A0A5D6VX58_9FIRM</name>
<keyword evidence="2" id="KW-1185">Reference proteome</keyword>
<evidence type="ECO:0000313" key="2">
    <source>
        <dbReference type="Proteomes" id="UP000323646"/>
    </source>
</evidence>
<sequence>MEKATSCRAWRGGWWLSLLLHHGVNFVHKFLPCIVYVIYDFMHFVQLQASFLAVIREASKKEVVAKYGFISVLI</sequence>
<dbReference type="EMBL" id="VTOY01000017">
    <property type="protein sequence ID" value="TYZ20050.1"/>
    <property type="molecule type" value="Genomic_DNA"/>
</dbReference>
<gene>
    <name evidence="1" type="ORF">FZ040_12335</name>
</gene>
<organism evidence="1 2">
    <name type="scientific">Selenomonas ruminis</name>
    <dbReference type="NCBI Taxonomy" id="2593411"/>
    <lineage>
        <taxon>Bacteria</taxon>
        <taxon>Bacillati</taxon>
        <taxon>Bacillota</taxon>
        <taxon>Negativicutes</taxon>
        <taxon>Selenomonadales</taxon>
        <taxon>Selenomonadaceae</taxon>
        <taxon>Selenomonas</taxon>
    </lineage>
</organism>